<sequence>RNDQQVDEKGAGIKNVVVAYDDAQKNEQNAENETGIKNVAASKEKCIDKDDHEDEKETGTDLGISLEKLSLGPKKKLLVLPLGGFVVHRAHRRRPNTIPKKSRPDFVSGNFMSK</sequence>
<reference evidence="2" key="1">
    <citation type="journal article" date="2019" name="Sci. Rep.">
        <title>Draft genome of Tanacetum cinerariifolium, the natural source of mosquito coil.</title>
        <authorList>
            <person name="Yamashiro T."/>
            <person name="Shiraishi A."/>
            <person name="Satake H."/>
            <person name="Nakayama K."/>
        </authorList>
    </citation>
    <scope>NUCLEOTIDE SEQUENCE</scope>
</reference>
<accession>A0A699VDD4</accession>
<dbReference type="EMBL" id="BKCJ011436640">
    <property type="protein sequence ID" value="GFD33532.1"/>
    <property type="molecule type" value="Genomic_DNA"/>
</dbReference>
<comment type="caution">
    <text evidence="2">The sequence shown here is derived from an EMBL/GenBank/DDBJ whole genome shotgun (WGS) entry which is preliminary data.</text>
</comment>
<feature type="non-terminal residue" evidence="2">
    <location>
        <position position="1"/>
    </location>
</feature>
<proteinExistence type="predicted"/>
<feature type="region of interest" description="Disordered" evidence="1">
    <location>
        <begin position="93"/>
        <end position="114"/>
    </location>
</feature>
<evidence type="ECO:0000256" key="1">
    <source>
        <dbReference type="SAM" id="MobiDB-lite"/>
    </source>
</evidence>
<dbReference type="AlphaFoldDB" id="A0A699VDD4"/>
<organism evidence="2">
    <name type="scientific">Tanacetum cinerariifolium</name>
    <name type="common">Dalmatian daisy</name>
    <name type="synonym">Chrysanthemum cinerariifolium</name>
    <dbReference type="NCBI Taxonomy" id="118510"/>
    <lineage>
        <taxon>Eukaryota</taxon>
        <taxon>Viridiplantae</taxon>
        <taxon>Streptophyta</taxon>
        <taxon>Embryophyta</taxon>
        <taxon>Tracheophyta</taxon>
        <taxon>Spermatophyta</taxon>
        <taxon>Magnoliopsida</taxon>
        <taxon>eudicotyledons</taxon>
        <taxon>Gunneridae</taxon>
        <taxon>Pentapetalae</taxon>
        <taxon>asterids</taxon>
        <taxon>campanulids</taxon>
        <taxon>Asterales</taxon>
        <taxon>Asteraceae</taxon>
        <taxon>Asteroideae</taxon>
        <taxon>Anthemideae</taxon>
        <taxon>Anthemidinae</taxon>
        <taxon>Tanacetum</taxon>
    </lineage>
</organism>
<evidence type="ECO:0000313" key="2">
    <source>
        <dbReference type="EMBL" id="GFD33532.1"/>
    </source>
</evidence>
<gene>
    <name evidence="2" type="ORF">Tci_905501</name>
</gene>
<protein>
    <submittedName>
        <fullName evidence="2">Uncharacterized protein</fullName>
    </submittedName>
</protein>
<name>A0A699VDD4_TANCI</name>